<feature type="transmembrane region" description="Helical" evidence="2">
    <location>
        <begin position="49"/>
        <end position="73"/>
    </location>
</feature>
<evidence type="ECO:0000313" key="3">
    <source>
        <dbReference type="EMBL" id="RDB21208.1"/>
    </source>
</evidence>
<proteinExistence type="predicted"/>
<dbReference type="OrthoDB" id="3244253at2759"/>
<protein>
    <recommendedName>
        <fullName evidence="5">Transmembrane protein</fullName>
    </recommendedName>
</protein>
<keyword evidence="2" id="KW-0812">Transmembrane</keyword>
<evidence type="ECO:0000256" key="2">
    <source>
        <dbReference type="SAM" id="Phobius"/>
    </source>
</evidence>
<sequence>MAIISETSPTTVETNSRLLIEVVTTTMYTSYPSAGGTATPGKRGTSVPVAAIVGGVVGGALLAIMVTVGWVCWGKSIKRAQLKEWREADAVRKTRLNTLHNAASSRPHMHSYKPLFPRPVDKKIKFAGHDDDEKPSGWSLNAPGASPALQKGSVPHADLPPFLTRSPAIPKVSKPKPLRSVKGSSHLSTLAAEPNGHLRGQASAEPPLTRIPHKPSTISSASVYSTASGEEHEVRVPPNLIIAALGSLGSSVEAFRNSSGGGDRRSTASSNRSFLWRMVYGLQGNVQSDRYSQASSQSASTAASRDSSGAPIGLAL</sequence>
<dbReference type="InParanoid" id="A0A369JH55"/>
<reference evidence="3" key="1">
    <citation type="submission" date="2018-04" db="EMBL/GenBank/DDBJ databases">
        <title>Whole genome sequencing of Hypsizygus marmoreus.</title>
        <authorList>
            <person name="Choi I.-G."/>
            <person name="Min B."/>
            <person name="Kim J.-G."/>
            <person name="Kim S."/>
            <person name="Oh Y.-L."/>
            <person name="Kong W.-S."/>
            <person name="Park H."/>
            <person name="Jeong J."/>
            <person name="Song E.-S."/>
        </authorList>
    </citation>
    <scope>NUCLEOTIDE SEQUENCE [LARGE SCALE GENOMIC DNA]</scope>
    <source>
        <strain evidence="3">51987-8</strain>
    </source>
</reference>
<evidence type="ECO:0000256" key="1">
    <source>
        <dbReference type="SAM" id="MobiDB-lite"/>
    </source>
</evidence>
<organism evidence="3 4">
    <name type="scientific">Hypsizygus marmoreus</name>
    <name type="common">White beech mushroom</name>
    <name type="synonym">Agaricus marmoreus</name>
    <dbReference type="NCBI Taxonomy" id="39966"/>
    <lineage>
        <taxon>Eukaryota</taxon>
        <taxon>Fungi</taxon>
        <taxon>Dikarya</taxon>
        <taxon>Basidiomycota</taxon>
        <taxon>Agaricomycotina</taxon>
        <taxon>Agaricomycetes</taxon>
        <taxon>Agaricomycetidae</taxon>
        <taxon>Agaricales</taxon>
        <taxon>Tricholomatineae</taxon>
        <taxon>Lyophyllaceae</taxon>
        <taxon>Hypsizygus</taxon>
    </lineage>
</organism>
<dbReference type="EMBL" id="LUEZ02000055">
    <property type="protein sequence ID" value="RDB21208.1"/>
    <property type="molecule type" value="Genomic_DNA"/>
</dbReference>
<dbReference type="Proteomes" id="UP000076154">
    <property type="component" value="Unassembled WGS sequence"/>
</dbReference>
<evidence type="ECO:0000313" key="4">
    <source>
        <dbReference type="Proteomes" id="UP000076154"/>
    </source>
</evidence>
<keyword evidence="2" id="KW-0472">Membrane</keyword>
<dbReference type="AlphaFoldDB" id="A0A369JH55"/>
<accession>A0A369JH55</accession>
<comment type="caution">
    <text evidence="3">The sequence shown here is derived from an EMBL/GenBank/DDBJ whole genome shotgun (WGS) entry which is preliminary data.</text>
</comment>
<keyword evidence="4" id="KW-1185">Reference proteome</keyword>
<evidence type="ECO:0008006" key="5">
    <source>
        <dbReference type="Google" id="ProtNLM"/>
    </source>
</evidence>
<feature type="compositionally biased region" description="Low complexity" evidence="1">
    <location>
        <begin position="291"/>
        <end position="308"/>
    </location>
</feature>
<keyword evidence="2" id="KW-1133">Transmembrane helix</keyword>
<gene>
    <name evidence="3" type="ORF">Hypma_011340</name>
</gene>
<feature type="compositionally biased region" description="Polar residues" evidence="1">
    <location>
        <begin position="216"/>
        <end position="225"/>
    </location>
</feature>
<name>A0A369JH55_HYPMA</name>
<feature type="region of interest" description="Disordered" evidence="1">
    <location>
        <begin position="165"/>
        <end position="225"/>
    </location>
</feature>
<feature type="region of interest" description="Disordered" evidence="1">
    <location>
        <begin position="291"/>
        <end position="316"/>
    </location>
</feature>
<feature type="region of interest" description="Disordered" evidence="1">
    <location>
        <begin position="127"/>
        <end position="149"/>
    </location>
</feature>